<accession>A0A0R0C1T1</accession>
<dbReference type="PATRIC" id="fig|405444.3.peg.1387"/>
<keyword evidence="2" id="KW-1185">Reference proteome</keyword>
<reference evidence="1 2" key="1">
    <citation type="submission" date="2015-05" db="EMBL/GenBank/DDBJ databases">
        <title>Genome sequencing and analysis of members of genus Stenotrophomonas.</title>
        <authorList>
            <person name="Patil P.P."/>
            <person name="Midha S."/>
            <person name="Patil P.B."/>
        </authorList>
    </citation>
    <scope>NUCLEOTIDE SEQUENCE [LARGE SCALE GENOMIC DNA]</scope>
    <source>
        <strain evidence="1 2">DSM 18929</strain>
    </source>
</reference>
<gene>
    <name evidence="1" type="ORF">ABB26_11505</name>
</gene>
<sequence>MSSIPLAAIKWHDLPASDIRIAETGISLVIAPYNEASCSYEPRVLRITNAQTISFNMTGTVSAKDLSSMEISTFTYSTAPSGRITGTIGLLPGQAGFWELSFSDAQWELTDA</sequence>
<name>A0A0R0C1T1_9GAMM</name>
<evidence type="ECO:0000313" key="2">
    <source>
        <dbReference type="Proteomes" id="UP000050864"/>
    </source>
</evidence>
<comment type="caution">
    <text evidence="1">The sequence shown here is derived from an EMBL/GenBank/DDBJ whole genome shotgun (WGS) entry which is preliminary data.</text>
</comment>
<organism evidence="1 2">
    <name type="scientific">Stenotrophomonas humi</name>
    <dbReference type="NCBI Taxonomy" id="405444"/>
    <lineage>
        <taxon>Bacteria</taxon>
        <taxon>Pseudomonadati</taxon>
        <taxon>Pseudomonadota</taxon>
        <taxon>Gammaproteobacteria</taxon>
        <taxon>Lysobacterales</taxon>
        <taxon>Lysobacteraceae</taxon>
        <taxon>Stenotrophomonas</taxon>
    </lineage>
</organism>
<dbReference type="Proteomes" id="UP000050864">
    <property type="component" value="Unassembled WGS sequence"/>
</dbReference>
<evidence type="ECO:0000313" key="1">
    <source>
        <dbReference type="EMBL" id="KRG63541.1"/>
    </source>
</evidence>
<protein>
    <submittedName>
        <fullName evidence="1">Uncharacterized protein</fullName>
    </submittedName>
</protein>
<dbReference type="RefSeq" id="WP_057634226.1">
    <property type="nucleotide sequence ID" value="NZ_LDJI01000021.1"/>
</dbReference>
<dbReference type="EMBL" id="LDJI01000021">
    <property type="protein sequence ID" value="KRG63541.1"/>
    <property type="molecule type" value="Genomic_DNA"/>
</dbReference>
<proteinExistence type="predicted"/>
<dbReference type="AlphaFoldDB" id="A0A0R0C1T1"/>
<dbReference type="OrthoDB" id="9975034at2"/>